<keyword evidence="2" id="KW-1185">Reference proteome</keyword>
<organism evidence="1 2">
    <name type="scientific">Pluteus cervinus</name>
    <dbReference type="NCBI Taxonomy" id="181527"/>
    <lineage>
        <taxon>Eukaryota</taxon>
        <taxon>Fungi</taxon>
        <taxon>Dikarya</taxon>
        <taxon>Basidiomycota</taxon>
        <taxon>Agaricomycotina</taxon>
        <taxon>Agaricomycetes</taxon>
        <taxon>Agaricomycetidae</taxon>
        <taxon>Agaricales</taxon>
        <taxon>Pluteineae</taxon>
        <taxon>Pluteaceae</taxon>
        <taxon>Pluteus</taxon>
    </lineage>
</organism>
<proteinExistence type="predicted"/>
<name>A0ACD3ADG7_9AGAR</name>
<protein>
    <submittedName>
        <fullName evidence="1">Uncharacterized protein</fullName>
    </submittedName>
</protein>
<dbReference type="Proteomes" id="UP000308600">
    <property type="component" value="Unassembled WGS sequence"/>
</dbReference>
<accession>A0ACD3ADG7</accession>
<dbReference type="EMBL" id="ML208553">
    <property type="protein sequence ID" value="TFK62887.1"/>
    <property type="molecule type" value="Genomic_DNA"/>
</dbReference>
<reference evidence="1 2" key="1">
    <citation type="journal article" date="2019" name="Nat. Ecol. Evol.">
        <title>Megaphylogeny resolves global patterns of mushroom evolution.</title>
        <authorList>
            <person name="Varga T."/>
            <person name="Krizsan K."/>
            <person name="Foldi C."/>
            <person name="Dima B."/>
            <person name="Sanchez-Garcia M."/>
            <person name="Sanchez-Ramirez S."/>
            <person name="Szollosi G.J."/>
            <person name="Szarkandi J.G."/>
            <person name="Papp V."/>
            <person name="Albert L."/>
            <person name="Andreopoulos W."/>
            <person name="Angelini C."/>
            <person name="Antonin V."/>
            <person name="Barry K.W."/>
            <person name="Bougher N.L."/>
            <person name="Buchanan P."/>
            <person name="Buyck B."/>
            <person name="Bense V."/>
            <person name="Catcheside P."/>
            <person name="Chovatia M."/>
            <person name="Cooper J."/>
            <person name="Damon W."/>
            <person name="Desjardin D."/>
            <person name="Finy P."/>
            <person name="Geml J."/>
            <person name="Haridas S."/>
            <person name="Hughes K."/>
            <person name="Justo A."/>
            <person name="Karasinski D."/>
            <person name="Kautmanova I."/>
            <person name="Kiss B."/>
            <person name="Kocsube S."/>
            <person name="Kotiranta H."/>
            <person name="LaButti K.M."/>
            <person name="Lechner B.E."/>
            <person name="Liimatainen K."/>
            <person name="Lipzen A."/>
            <person name="Lukacs Z."/>
            <person name="Mihaltcheva S."/>
            <person name="Morgado L.N."/>
            <person name="Niskanen T."/>
            <person name="Noordeloos M.E."/>
            <person name="Ohm R.A."/>
            <person name="Ortiz-Santana B."/>
            <person name="Ovrebo C."/>
            <person name="Racz N."/>
            <person name="Riley R."/>
            <person name="Savchenko A."/>
            <person name="Shiryaev A."/>
            <person name="Soop K."/>
            <person name="Spirin V."/>
            <person name="Szebenyi C."/>
            <person name="Tomsovsky M."/>
            <person name="Tulloss R.E."/>
            <person name="Uehling J."/>
            <person name="Grigoriev I.V."/>
            <person name="Vagvolgyi C."/>
            <person name="Papp T."/>
            <person name="Martin F.M."/>
            <person name="Miettinen O."/>
            <person name="Hibbett D.S."/>
            <person name="Nagy L.G."/>
        </authorList>
    </citation>
    <scope>NUCLEOTIDE SEQUENCE [LARGE SCALE GENOMIC DNA]</scope>
    <source>
        <strain evidence="1 2">NL-1719</strain>
    </source>
</reference>
<gene>
    <name evidence="1" type="ORF">BDN72DRAFT_902867</name>
</gene>
<sequence length="1287" mass="143351">MSGTTQIPENASPPSGEQLFPDARDSLLPRLYEVKEHAQVLNKKHGRIFILYQDFSQQATARLFRKAANWAPPQNETERIKRGYPGVDPSRGDLVFVRNMQGDGREESDILKVWSICKEDFKPEERPDFNKLRTDLLGPSEQIGLHRPAKIDGVYEGGIEFERSDDAISIVEEGRAYFVSASVQSQVTLLAPSVGNKRLGDTSNDLHRPINRRLINVGAASSVLGMGKAPPHVKKALHYQSELTNLPHIGHDHNHCQPTYQLNVAAGTSAESAERLTASLGQFGGTHIDKLDSTTAPTAMTVLSEERTDIQPEYFYILELGIAIKMTPSCTIFFSGLHFHGGAQPKFKAGVVNPPPYYRLTLIMYPPSSALDTPGALAFAGLPPKRAVLNVSTEMRDPRLDPPTFRFLHAGTQRATERPCTQATFIYDGADLMTRRSYLNHLSRCINQIIAQLISQAPPEFMCQWDKDMLIQAFSLVDEKGSRIWADKWPLGPGWSYKPPASCDPTGGSTPVPTTRPSTAPPPEPTSDPPSNTTSAIPPPNTTPPVPYDNPERMAAIREWANHVDGSGKEFAVSALCDRREAGTNRIIGALPFRRQAAIERARQGDGNPETDIDMDGPLQNAEEEGQGRSTERRGKDKAPGTKGFSKPKGKKQSHKKDKKAEGTSAQKRKRQGAEDLGHPNPKRIKRNHKKGKEAVPEELVLGTESQALQKTSSLTEALQIERLRVLEGMLNREPIPPSASTPLTAALAHLSCPNDATPHLPDVTVIAQSVRSLWTNLNVGNTSRRIQEAVMYFLNMKLWEWLDWILDASPDWLSRLYADLGCLMFVTSKEHVIYARDYVPGMESDNAQFTLPVGGARSCFDLIDAAKLNDKLADILAVWLGFPDRADWQHCAWFSRQIITHIGVEGLILPPVILAASHLNTYVLGQGRNVKVTRPRIEQWAIENLSNHAITLPTTLERSCLERMFERIKLAHPDCAQLLLSGASPRNHQKEVAADLLTLFEIMEPLAANPDLPIHLGHPSSRGYRLRKLLKDVQKHSDKKLAFRDKAASRRRVLETPGPFSPVYLRTRAGFFSALVHRGITHHTQFLLENKTVFSSYEDFKRVASQHNEPPTYFCDKSAYGQPTSRSIDFAPDYWETDSHAVHLDSWLLTPDSQPVDFLSLYTTLLDASIEAFGTLTIYLLAVDYALAGLAHHPSPLDMGTILHTVNAGGLTGLRKLGFPCRTEDETGQAFELVFKELKEKISEERQETMAFNVFTVEHALCKLDRVGKTFEYKDAEEEWRKGIRL</sequence>
<evidence type="ECO:0000313" key="1">
    <source>
        <dbReference type="EMBL" id="TFK62887.1"/>
    </source>
</evidence>
<evidence type="ECO:0000313" key="2">
    <source>
        <dbReference type="Proteomes" id="UP000308600"/>
    </source>
</evidence>